<gene>
    <name evidence="2" type="ORF">EYW47_38095</name>
</gene>
<dbReference type="InterPro" id="IPR007890">
    <property type="entry name" value="CHASE2"/>
</dbReference>
<evidence type="ECO:0000313" key="2">
    <source>
        <dbReference type="EMBL" id="TDG17376.1"/>
    </source>
</evidence>
<name>A0A4R5LYD3_9BURK</name>
<protein>
    <submittedName>
        <fullName evidence="2">CHASE2 domain-containing protein</fullName>
    </submittedName>
</protein>
<dbReference type="Pfam" id="PF05226">
    <property type="entry name" value="CHASE2"/>
    <property type="match status" value="1"/>
</dbReference>
<reference evidence="2 3" key="1">
    <citation type="submission" date="2019-03" db="EMBL/GenBank/DDBJ databases">
        <title>Paraburkholderia sp. 4M-K11, isolated from subtropical forest soil.</title>
        <authorList>
            <person name="Gao Z.-H."/>
            <person name="Qiu L.-H."/>
        </authorList>
    </citation>
    <scope>NUCLEOTIDE SEQUENCE [LARGE SCALE GENOMIC DNA]</scope>
    <source>
        <strain evidence="2 3">4M-K11</strain>
    </source>
</reference>
<dbReference type="AlphaFoldDB" id="A0A4R5LYD3"/>
<dbReference type="OrthoDB" id="9991691at2"/>
<proteinExistence type="predicted"/>
<feature type="domain" description="CHASE2" evidence="1">
    <location>
        <begin position="18"/>
        <end position="85"/>
    </location>
</feature>
<evidence type="ECO:0000313" key="3">
    <source>
        <dbReference type="Proteomes" id="UP000295722"/>
    </source>
</evidence>
<comment type="caution">
    <text evidence="2">The sequence shown here is derived from an EMBL/GenBank/DDBJ whole genome shotgun (WGS) entry which is preliminary data.</text>
</comment>
<dbReference type="RefSeq" id="WP_133199966.1">
    <property type="nucleotide sequence ID" value="NZ_JBHUCW010000039.1"/>
</dbReference>
<sequence length="142" mass="15452">MRLITSKIEDSNCRKRNNQGGRTPSPVNITLLQIGDDEYWKGSLARRVPVKRDYLAALVNKLCAADPQVVALDFDLHSPVVDGSYNDNPEYKGETLTLVDSVNRAAASGCKVVLPDAMDCASNNSCVREAGVLDGHDVALRH</sequence>
<dbReference type="EMBL" id="SMRP01000045">
    <property type="protein sequence ID" value="TDG17376.1"/>
    <property type="molecule type" value="Genomic_DNA"/>
</dbReference>
<evidence type="ECO:0000259" key="1">
    <source>
        <dbReference type="Pfam" id="PF05226"/>
    </source>
</evidence>
<dbReference type="Proteomes" id="UP000295722">
    <property type="component" value="Unassembled WGS sequence"/>
</dbReference>
<organism evidence="2 3">
    <name type="scientific">Paraburkholderia silviterrae</name>
    <dbReference type="NCBI Taxonomy" id="2528715"/>
    <lineage>
        <taxon>Bacteria</taxon>
        <taxon>Pseudomonadati</taxon>
        <taxon>Pseudomonadota</taxon>
        <taxon>Betaproteobacteria</taxon>
        <taxon>Burkholderiales</taxon>
        <taxon>Burkholderiaceae</taxon>
        <taxon>Paraburkholderia</taxon>
    </lineage>
</organism>
<keyword evidence="3" id="KW-1185">Reference proteome</keyword>
<accession>A0A4R5LYD3</accession>